<dbReference type="GO" id="GO:0007040">
    <property type="term" value="P:lysosome organization"/>
    <property type="evidence" value="ECO:0007669"/>
    <property type="project" value="TreeGrafter"/>
</dbReference>
<evidence type="ECO:0000256" key="2">
    <source>
        <dbReference type="ARBA" id="ARBA00022723"/>
    </source>
</evidence>
<dbReference type="GO" id="GO:0006904">
    <property type="term" value="P:vesicle docking involved in exocytosis"/>
    <property type="evidence" value="ECO:0007669"/>
    <property type="project" value="TreeGrafter"/>
</dbReference>
<protein>
    <submittedName>
        <fullName evidence="7">Vacuolar protein sorting-associated protein 18 homolog (inferred by orthology to a human protein)</fullName>
    </submittedName>
</protein>
<proteinExistence type="predicted"/>
<evidence type="ECO:0000259" key="6">
    <source>
        <dbReference type="Pfam" id="PF26148"/>
    </source>
</evidence>
<evidence type="ECO:0000256" key="4">
    <source>
        <dbReference type="ARBA" id="ARBA00022833"/>
    </source>
</evidence>
<evidence type="ECO:0000256" key="1">
    <source>
        <dbReference type="ARBA" id="ARBA00004492"/>
    </source>
</evidence>
<keyword evidence="4" id="KW-0862">Zinc</keyword>
<dbReference type="GO" id="GO:0030674">
    <property type="term" value="F:protein-macromolecule adaptor activity"/>
    <property type="evidence" value="ECO:0007669"/>
    <property type="project" value="TreeGrafter"/>
</dbReference>
<keyword evidence="2" id="KW-0479">Metal-binding</keyword>
<reference evidence="7" key="1">
    <citation type="submission" date="2017-02" db="UniProtKB">
        <authorList>
            <consortium name="WormBaseParasite"/>
        </authorList>
    </citation>
    <scope>IDENTIFICATION</scope>
</reference>
<keyword evidence="5" id="KW-0175">Coiled coil</keyword>
<dbReference type="AlphaFoldDB" id="A0A0M3KJG4"/>
<dbReference type="GO" id="GO:0048284">
    <property type="term" value="P:organelle fusion"/>
    <property type="evidence" value="ECO:0007669"/>
    <property type="project" value="TreeGrafter"/>
</dbReference>
<dbReference type="GO" id="GO:0008333">
    <property type="term" value="P:endosome to lysosome transport"/>
    <property type="evidence" value="ECO:0007669"/>
    <property type="project" value="TreeGrafter"/>
</dbReference>
<sequence>LLPFFPEFTTIEHFKDPLCACLKEHSGKIMELQKEMKEATDIAEEIRQQMSKLNNRSTIIRASDQCALCYEQALSRAVFAFACRHFFHRDCLEREVQKGWTEEDHSKFSKLLEKEKLLQRQLDDMEKKQLSTPKRRKGF</sequence>
<dbReference type="GO" id="GO:0030897">
    <property type="term" value="C:HOPS complex"/>
    <property type="evidence" value="ECO:0007669"/>
    <property type="project" value="TreeGrafter"/>
</dbReference>
<dbReference type="SUPFAM" id="SSF57850">
    <property type="entry name" value="RING/U-box"/>
    <property type="match status" value="1"/>
</dbReference>
<dbReference type="GO" id="GO:0031902">
    <property type="term" value="C:late endosome membrane"/>
    <property type="evidence" value="ECO:0007669"/>
    <property type="project" value="UniProtKB-SubCell"/>
</dbReference>
<name>A0A0M3KJG4_ANISI</name>
<dbReference type="GO" id="GO:0007032">
    <property type="term" value="P:endosome organization"/>
    <property type="evidence" value="ECO:0007669"/>
    <property type="project" value="TreeGrafter"/>
</dbReference>
<dbReference type="PANTHER" id="PTHR23323">
    <property type="entry name" value="VACUOLAR PROTEIN SORTING-ASSOCIATED PROTEIN"/>
    <property type="match status" value="1"/>
</dbReference>
<accession>A0A0M3KJG4</accession>
<evidence type="ECO:0000313" key="7">
    <source>
        <dbReference type="WBParaSite" id="ASIM_0002113801-mRNA-1"/>
    </source>
</evidence>
<comment type="subcellular location">
    <subcellularLocation>
        <location evidence="1">Late endosome membrane</location>
        <topology evidence="1">Peripheral membrane protein</topology>
        <orientation evidence="1">Cytoplasmic side</orientation>
    </subcellularLocation>
</comment>
<keyword evidence="3" id="KW-0863">Zinc-finger</keyword>
<feature type="coiled-coil region" evidence="5">
    <location>
        <begin position="22"/>
        <end position="56"/>
    </location>
</feature>
<dbReference type="InterPro" id="IPR013083">
    <property type="entry name" value="Znf_RING/FYVE/PHD"/>
</dbReference>
<dbReference type="WBParaSite" id="ASIM_0002113801-mRNA-1">
    <property type="protein sequence ID" value="ASIM_0002113801-mRNA-1"/>
    <property type="gene ID" value="ASIM_0002113801"/>
</dbReference>
<dbReference type="PANTHER" id="PTHR23323:SF26">
    <property type="entry name" value="VACUOLAR PROTEIN SORTING-ASSOCIATED PROTEIN 18 HOMOLOG"/>
    <property type="match status" value="1"/>
</dbReference>
<organism evidence="7">
    <name type="scientific">Anisakis simplex</name>
    <name type="common">Herring worm</name>
    <dbReference type="NCBI Taxonomy" id="6269"/>
    <lineage>
        <taxon>Eukaryota</taxon>
        <taxon>Metazoa</taxon>
        <taxon>Ecdysozoa</taxon>
        <taxon>Nematoda</taxon>
        <taxon>Chromadorea</taxon>
        <taxon>Rhabditida</taxon>
        <taxon>Spirurina</taxon>
        <taxon>Ascaridomorpha</taxon>
        <taxon>Ascaridoidea</taxon>
        <taxon>Anisakidae</taxon>
        <taxon>Anisakis</taxon>
        <taxon>Anisakis simplex complex</taxon>
    </lineage>
</organism>
<evidence type="ECO:0000256" key="3">
    <source>
        <dbReference type="ARBA" id="ARBA00022771"/>
    </source>
</evidence>
<feature type="domain" description="Pep3/Vps18 RING C-terminal" evidence="6">
    <location>
        <begin position="63"/>
        <end position="99"/>
    </location>
</feature>
<dbReference type="Gene3D" id="3.30.40.10">
    <property type="entry name" value="Zinc/RING finger domain, C3HC4 (zinc finger)"/>
    <property type="match status" value="1"/>
</dbReference>
<dbReference type="Pfam" id="PF26148">
    <property type="entry name" value="VPS18_RING_C"/>
    <property type="match status" value="1"/>
</dbReference>
<evidence type="ECO:0000256" key="5">
    <source>
        <dbReference type="SAM" id="Coils"/>
    </source>
</evidence>
<dbReference type="GO" id="GO:0008270">
    <property type="term" value="F:zinc ion binding"/>
    <property type="evidence" value="ECO:0007669"/>
    <property type="project" value="UniProtKB-KW"/>
</dbReference>
<dbReference type="InterPro" id="IPR058919">
    <property type="entry name" value="Pep3/Vps18_RING_C"/>
</dbReference>